<name>A0A2B7WVI1_9EURO</name>
<reference evidence="2 3" key="1">
    <citation type="submission" date="2017-10" db="EMBL/GenBank/DDBJ databases">
        <title>Comparative genomics in systemic dimorphic fungi from Ajellomycetaceae.</title>
        <authorList>
            <person name="Munoz J.F."/>
            <person name="Mcewen J.G."/>
            <person name="Clay O.K."/>
            <person name="Cuomo C.A."/>
        </authorList>
    </citation>
    <scope>NUCLEOTIDE SEQUENCE [LARGE SCALE GENOMIC DNA]</scope>
    <source>
        <strain evidence="2 3">UAMH130</strain>
    </source>
</reference>
<gene>
    <name evidence="2" type="ORF">GX51_05726</name>
</gene>
<dbReference type="Proteomes" id="UP000224080">
    <property type="component" value="Unassembled WGS sequence"/>
</dbReference>
<feature type="compositionally biased region" description="Basic residues" evidence="1">
    <location>
        <begin position="126"/>
        <end position="138"/>
    </location>
</feature>
<feature type="region of interest" description="Disordered" evidence="1">
    <location>
        <begin position="111"/>
        <end position="168"/>
    </location>
</feature>
<feature type="compositionally biased region" description="Low complexity" evidence="1">
    <location>
        <begin position="397"/>
        <end position="407"/>
    </location>
</feature>
<feature type="region of interest" description="Disordered" evidence="1">
    <location>
        <begin position="289"/>
        <end position="425"/>
    </location>
</feature>
<proteinExistence type="predicted"/>
<evidence type="ECO:0000313" key="3">
    <source>
        <dbReference type="Proteomes" id="UP000224080"/>
    </source>
</evidence>
<evidence type="ECO:0000256" key="1">
    <source>
        <dbReference type="SAM" id="MobiDB-lite"/>
    </source>
</evidence>
<dbReference type="OrthoDB" id="5327145at2759"/>
<feature type="region of interest" description="Disordered" evidence="1">
    <location>
        <begin position="1"/>
        <end position="85"/>
    </location>
</feature>
<keyword evidence="3" id="KW-1185">Reference proteome</keyword>
<dbReference type="EMBL" id="PDNC01000084">
    <property type="protein sequence ID" value="PGH00511.1"/>
    <property type="molecule type" value="Genomic_DNA"/>
</dbReference>
<comment type="caution">
    <text evidence="2">The sequence shown here is derived from an EMBL/GenBank/DDBJ whole genome shotgun (WGS) entry which is preliminary data.</text>
</comment>
<feature type="region of interest" description="Disordered" evidence="1">
    <location>
        <begin position="443"/>
        <end position="465"/>
    </location>
</feature>
<feature type="compositionally biased region" description="Acidic residues" evidence="1">
    <location>
        <begin position="446"/>
        <end position="465"/>
    </location>
</feature>
<dbReference type="AlphaFoldDB" id="A0A2B7WVI1"/>
<organism evidence="2 3">
    <name type="scientific">Blastomyces parvus</name>
    <dbReference type="NCBI Taxonomy" id="2060905"/>
    <lineage>
        <taxon>Eukaryota</taxon>
        <taxon>Fungi</taxon>
        <taxon>Dikarya</taxon>
        <taxon>Ascomycota</taxon>
        <taxon>Pezizomycotina</taxon>
        <taxon>Eurotiomycetes</taxon>
        <taxon>Eurotiomycetidae</taxon>
        <taxon>Onygenales</taxon>
        <taxon>Ajellomycetaceae</taxon>
        <taxon>Blastomyces</taxon>
    </lineage>
</organism>
<evidence type="ECO:0000313" key="2">
    <source>
        <dbReference type="EMBL" id="PGH00511.1"/>
    </source>
</evidence>
<protein>
    <submittedName>
        <fullName evidence="2">Uncharacterized protein</fullName>
    </submittedName>
</protein>
<accession>A0A2B7WVI1</accession>
<feature type="compositionally biased region" description="Polar residues" evidence="1">
    <location>
        <begin position="23"/>
        <end position="34"/>
    </location>
</feature>
<feature type="compositionally biased region" description="Low complexity" evidence="1">
    <location>
        <begin position="328"/>
        <end position="349"/>
    </location>
</feature>
<feature type="compositionally biased region" description="Polar residues" evidence="1">
    <location>
        <begin position="384"/>
        <end position="396"/>
    </location>
</feature>
<feature type="compositionally biased region" description="Basic and acidic residues" evidence="1">
    <location>
        <begin position="1"/>
        <end position="11"/>
    </location>
</feature>
<sequence>MLAARDQENLVHAHQTAAAAKPLNQSTRQLQPKTPGTRAPKTPFKLPLNDENNPLAFGGGRKTGKVNNGQNENLLRPGKDTVAGGNAFVTPMAPRSRAPLGMKTTNAKANAFQTPAPPLGTSKPAKTVKRPSTTRKLKQSAPELQPGQPRASTVENTEEDVPDVEYMPPKPTPLPDPPEDIPYNEDFPQFKGKNFTRGWHKLFVDEEVGEDGLTRKEREKKAEQEAYDKRMDALIQEQVDNMELLGINVRQFPDEPCAEEVAVEIMRKREMRQQPAKRVIVDRSISTVKSRTAARMLSQQSRSTAAPPMPKPKPKPKPKVRFSSGFVRPTKQQQEQRLQRQQKQPKQQPAPSNPSTMRHAAATATSRTTVGYSRGRRVSSSLRQKTATTAPATKRQSPSTSQAISSSNKPADILSPAQHMELYGSPPFGSEMWSRCKAAGLFDSAPEYEQEEQEEQEEIALFPEEDDEAANFQLTL</sequence>
<feature type="compositionally biased region" description="Low complexity" evidence="1">
    <location>
        <begin position="360"/>
        <end position="369"/>
    </location>
</feature>
<dbReference type="STRING" id="2060905.A0A2B7WVI1"/>